<dbReference type="AlphaFoldDB" id="A0A9D2GUF7"/>
<sequence>MSVIYDTYNTNTQEELVKRSVGLRDKIFQNAKLSPLFMMLQARGRVISETNQKFEWLETRLNKPTFKVSPASDSETNLTVVTDEDNVTFLTEGSIIKDIKTHEQMRVTAVSGKTITVTRGYGVTSATSITADSGESNATLVNISVAYPEGSSAPKGTVLLKKDNFNYCQTFRRTLKITRNKLRQGEYGDDGNVAESRRKAERNKILRLHQNDIEQSLMFGEPKKDLSGSEPLYVTGGLFHYIKTNVMSITNADKFKVGTINEILGAMADKGSAGDKVMLTGSGFNAKLNDNAIKTFSGGSGSLLKEYGISLDKIDTEYGELNIMYDPVLSSVYPNTAVIIDLDELLLHFIEETRMDTNIQSDGYDGIIDTFLTDCGLEVSNEECHGILTLNF</sequence>
<gene>
    <name evidence="1" type="ORF">H9804_03130</name>
</gene>
<dbReference type="Pfam" id="PF17236">
    <property type="entry name" value="SU10_MCP"/>
    <property type="match status" value="1"/>
</dbReference>
<dbReference type="EMBL" id="DXAQ01000047">
    <property type="protein sequence ID" value="HIZ88915.1"/>
    <property type="molecule type" value="Genomic_DNA"/>
</dbReference>
<accession>A0A9D2GUF7</accession>
<dbReference type="InterPro" id="IPR035198">
    <property type="entry name" value="SU10_MCP"/>
</dbReference>
<reference evidence="1" key="2">
    <citation type="submission" date="2021-04" db="EMBL/GenBank/DDBJ databases">
        <authorList>
            <person name="Gilroy R."/>
        </authorList>
    </citation>
    <scope>NUCLEOTIDE SEQUENCE</scope>
    <source>
        <strain evidence="1">ChiW4-1371</strain>
    </source>
</reference>
<evidence type="ECO:0000313" key="2">
    <source>
        <dbReference type="Proteomes" id="UP000824176"/>
    </source>
</evidence>
<comment type="caution">
    <text evidence="1">The sequence shown here is derived from an EMBL/GenBank/DDBJ whole genome shotgun (WGS) entry which is preliminary data.</text>
</comment>
<evidence type="ECO:0000313" key="1">
    <source>
        <dbReference type="EMBL" id="HIZ88915.1"/>
    </source>
</evidence>
<protein>
    <submittedName>
        <fullName evidence="1">DUF5309 domain-containing protein</fullName>
    </submittedName>
</protein>
<dbReference type="Proteomes" id="UP000824176">
    <property type="component" value="Unassembled WGS sequence"/>
</dbReference>
<organism evidence="1 2">
    <name type="scientific">Candidatus Mucispirillum faecigallinarum</name>
    <dbReference type="NCBI Taxonomy" id="2838699"/>
    <lineage>
        <taxon>Bacteria</taxon>
        <taxon>Pseudomonadati</taxon>
        <taxon>Deferribacterota</taxon>
        <taxon>Deferribacteres</taxon>
        <taxon>Deferribacterales</taxon>
        <taxon>Mucispirillaceae</taxon>
        <taxon>Mucispirillum</taxon>
    </lineage>
</organism>
<reference evidence="1" key="1">
    <citation type="journal article" date="2021" name="PeerJ">
        <title>Extensive microbial diversity within the chicken gut microbiome revealed by metagenomics and culture.</title>
        <authorList>
            <person name="Gilroy R."/>
            <person name="Ravi A."/>
            <person name="Getino M."/>
            <person name="Pursley I."/>
            <person name="Horton D.L."/>
            <person name="Alikhan N.F."/>
            <person name="Baker D."/>
            <person name="Gharbi K."/>
            <person name="Hall N."/>
            <person name="Watson M."/>
            <person name="Adriaenssens E.M."/>
            <person name="Foster-Nyarko E."/>
            <person name="Jarju S."/>
            <person name="Secka A."/>
            <person name="Antonio M."/>
            <person name="Oren A."/>
            <person name="Chaudhuri R.R."/>
            <person name="La Ragione R."/>
            <person name="Hildebrand F."/>
            <person name="Pallen M.J."/>
        </authorList>
    </citation>
    <scope>NUCLEOTIDE SEQUENCE</scope>
    <source>
        <strain evidence="1">ChiW4-1371</strain>
    </source>
</reference>
<proteinExistence type="predicted"/>
<name>A0A9D2GUF7_9BACT</name>